<dbReference type="AlphaFoldDB" id="A0A656Z392"/>
<sequence length="123" mass="14062">MGVVADMADRVAVMYAGRIIEQAPVEAIFARQEHPYTKLLLSPFRVSMVNLKRICERLKVSYPISVHGLKAVALHRVAPLQKINVMRSLQSFQHELMLVLLPAGVRNKWERCYERDTAFGRQS</sequence>
<comment type="similarity">
    <text evidence="2">Belongs to the ABC transporter superfamily.</text>
</comment>
<comment type="subcellular location">
    <subcellularLocation>
        <location evidence="1">Membrane</location>
    </subcellularLocation>
</comment>
<name>A0A656Z392_BRUAN</name>
<proteinExistence type="inferred from homology"/>
<protein>
    <submittedName>
        <fullName evidence="6">Uncharacterized protein</fullName>
    </submittedName>
</protein>
<dbReference type="EMBL" id="LUAY01006298">
    <property type="protein sequence ID" value="KYB45137.1"/>
    <property type="molecule type" value="Genomic_DNA"/>
</dbReference>
<evidence type="ECO:0000256" key="4">
    <source>
        <dbReference type="ARBA" id="ARBA00022475"/>
    </source>
</evidence>
<keyword evidence="3" id="KW-0813">Transport</keyword>
<dbReference type="InterPro" id="IPR027417">
    <property type="entry name" value="P-loop_NTPase"/>
</dbReference>
<evidence type="ECO:0000256" key="2">
    <source>
        <dbReference type="ARBA" id="ARBA00005417"/>
    </source>
</evidence>
<dbReference type="Gene3D" id="3.40.50.300">
    <property type="entry name" value="P-loop containing nucleotide triphosphate hydrolases"/>
    <property type="match status" value="1"/>
</dbReference>
<accession>A0A656Z392</accession>
<dbReference type="PANTHER" id="PTHR43297:SF2">
    <property type="entry name" value="DIPEPTIDE TRANSPORT ATP-BINDING PROTEIN DPPD"/>
    <property type="match status" value="1"/>
</dbReference>
<reference evidence="6" key="1">
    <citation type="submission" date="2016-02" db="EMBL/GenBank/DDBJ databases">
        <title>Genomic sequences of Ochrobactrum anthropi.</title>
        <authorList>
            <person name="Chudasama K.S."/>
            <person name="Thaker V.S."/>
        </authorList>
    </citation>
    <scope>NUCLEOTIDE SEQUENCE [LARGE SCALE GENOMIC DNA]</scope>
    <source>
        <strain evidence="6">SUBG007</strain>
    </source>
</reference>
<comment type="caution">
    <text evidence="6">The sequence shown here is derived from an EMBL/GenBank/DDBJ whole genome shotgun (WGS) entry which is preliminary data.</text>
</comment>
<dbReference type="PANTHER" id="PTHR43297">
    <property type="entry name" value="OLIGOPEPTIDE TRANSPORT ATP-BINDING PROTEIN APPD"/>
    <property type="match status" value="1"/>
</dbReference>
<keyword evidence="5" id="KW-0472">Membrane</keyword>
<gene>
    <name evidence="6" type="ORF">AB664_13080</name>
</gene>
<keyword evidence="4" id="KW-1003">Cell membrane</keyword>
<evidence type="ECO:0000256" key="3">
    <source>
        <dbReference type="ARBA" id="ARBA00022448"/>
    </source>
</evidence>
<dbReference type="InterPro" id="IPR050388">
    <property type="entry name" value="ABC_Ni/Peptide_Import"/>
</dbReference>
<dbReference type="GO" id="GO:0016020">
    <property type="term" value="C:membrane"/>
    <property type="evidence" value="ECO:0007669"/>
    <property type="project" value="UniProtKB-SubCell"/>
</dbReference>
<evidence type="ECO:0000256" key="1">
    <source>
        <dbReference type="ARBA" id="ARBA00004370"/>
    </source>
</evidence>
<evidence type="ECO:0000256" key="5">
    <source>
        <dbReference type="ARBA" id="ARBA00023136"/>
    </source>
</evidence>
<dbReference type="SUPFAM" id="SSF52540">
    <property type="entry name" value="P-loop containing nucleoside triphosphate hydrolases"/>
    <property type="match status" value="1"/>
</dbReference>
<organism evidence="6">
    <name type="scientific">Brucella anthropi</name>
    <name type="common">Ochrobactrum anthropi</name>
    <dbReference type="NCBI Taxonomy" id="529"/>
    <lineage>
        <taxon>Bacteria</taxon>
        <taxon>Pseudomonadati</taxon>
        <taxon>Pseudomonadota</taxon>
        <taxon>Alphaproteobacteria</taxon>
        <taxon>Hyphomicrobiales</taxon>
        <taxon>Brucellaceae</taxon>
        <taxon>Brucella/Ochrobactrum group</taxon>
        <taxon>Brucella</taxon>
    </lineage>
</organism>
<evidence type="ECO:0000313" key="6">
    <source>
        <dbReference type="EMBL" id="KYB45137.1"/>
    </source>
</evidence>